<evidence type="ECO:0000256" key="1">
    <source>
        <dbReference type="SAM" id="SignalP"/>
    </source>
</evidence>
<evidence type="ECO:0000313" key="2">
    <source>
        <dbReference type="EMBL" id="RZF22287.1"/>
    </source>
</evidence>
<protein>
    <submittedName>
        <fullName evidence="2">Uncharacterized protein</fullName>
    </submittedName>
</protein>
<organism evidence="2 3">
    <name type="scientific">Halobacteriovorax vibrionivorans</name>
    <dbReference type="NCBI Taxonomy" id="2152716"/>
    <lineage>
        <taxon>Bacteria</taxon>
        <taxon>Pseudomonadati</taxon>
        <taxon>Bdellovibrionota</taxon>
        <taxon>Bacteriovoracia</taxon>
        <taxon>Bacteriovoracales</taxon>
        <taxon>Halobacteriovoraceae</taxon>
        <taxon>Halobacteriovorax</taxon>
    </lineage>
</organism>
<comment type="caution">
    <text evidence="2">The sequence shown here is derived from an EMBL/GenBank/DDBJ whole genome shotgun (WGS) entry which is preliminary data.</text>
</comment>
<accession>A0ABY0II52</accession>
<sequence>MRKVISIILLSVFMLSAPVHASTEYKCIKQYQDKIETFYPKESVENDEGWVYKLKGFYWLSKVIGKPAAAFIVAFVPGSIPVVLSISTVAAFFDLLKNEKGIIGAYIVLKMSEVEEHEFANQDIDSKIEEEVLQLQENKYKREENLFNTFVERVNRKYKNTDFSYEQVRRAVVEIASSDDQLCQRKGKEKFTSLYRLIRLTKKRLIYK</sequence>
<dbReference type="Proteomes" id="UP000443582">
    <property type="component" value="Unassembled WGS sequence"/>
</dbReference>
<dbReference type="EMBL" id="QDKL01000001">
    <property type="protein sequence ID" value="RZF22287.1"/>
    <property type="molecule type" value="Genomic_DNA"/>
</dbReference>
<feature type="chain" id="PRO_5046642032" evidence="1">
    <location>
        <begin position="22"/>
        <end position="208"/>
    </location>
</feature>
<keyword evidence="3" id="KW-1185">Reference proteome</keyword>
<feature type="signal peptide" evidence="1">
    <location>
        <begin position="1"/>
        <end position="21"/>
    </location>
</feature>
<evidence type="ECO:0000313" key="3">
    <source>
        <dbReference type="Proteomes" id="UP000443582"/>
    </source>
</evidence>
<name>A0ABY0II52_9BACT</name>
<gene>
    <name evidence="2" type="ORF">DAY19_00540</name>
</gene>
<keyword evidence="1" id="KW-0732">Signal</keyword>
<proteinExistence type="predicted"/>
<reference evidence="3" key="1">
    <citation type="journal article" date="2019" name="Int. J. Syst. Evol. Microbiol.">
        <title>Halobacteriovorax valvorus sp. nov., a novel prokaryotic predator isolated from coastal seawater of China.</title>
        <authorList>
            <person name="Chen M.-X."/>
        </authorList>
    </citation>
    <scope>NUCLEOTIDE SEQUENCE [LARGE SCALE GENOMIC DNA]</scope>
    <source>
        <strain evidence="3">BL9</strain>
    </source>
</reference>
<dbReference type="RefSeq" id="WP_133296841.1">
    <property type="nucleotide sequence ID" value="NZ_QDKL01000001.1"/>
</dbReference>